<dbReference type="Proteomes" id="UP000015100">
    <property type="component" value="Unassembled WGS sequence"/>
</dbReference>
<sequence length="654" mass="73680">MSNDFRMSDTAFVLPSDRRRERASPIFFSSIKSLAGFTSLFIPIVPIPDTSKIKDKLLGGLPSWATKSATSTFVRRPQADIVVGFALGVKHFQVIVAYYPKGEDILVQKGRTQDVSGEVEWAELRPARLQFVEGWNNATPPDPMSIGAGSMMRYTSSYPHLPLGPGSHSKETVLKRWDPDRSYFYVAMDDFVTCQDVVLENPGNKPPSFDLTEEQVMTDFVRGIRQYVEAYIAKEIFDKAIIVNDTPVLKWMVMYPDILDGIHTDPGVTVKRDFIKVFKRAGYPIQYSDIPRLPEPGKEYEEDNSFLTDLPTPNHMVEFLSAGFAGLVALTKMRSVDSSVGFIPAERPFVAVLDDEAYFTSRLSMFTDQARFGVVQQPTCSATESPVYYHLPGEQGRLLTVKLCEDTGLFDKYPEDVQIDLEENHPEILEEVSNRIIFNWPGNQTWQDVLDVLNKKLDKPYVDLMVSPNLSFDGAGRTTTISALQFALMVHESITNNAIRAFQGAHSAAPGMTDVVLFDTGSGEGDAYKAIFQSIYIPKDRPQKSFIASPDGKLRESEEIETDDPEENLPRDRVYFDAPDWEKFIAMQTKETPRLIDEKGMMEGISTPTKAVDLSRYNKMRVLRPQEDGIELEIGLCRTIQEETGRIFLKALRV</sequence>
<feature type="transmembrane region" description="Helical" evidence="2">
    <location>
        <begin position="26"/>
        <end position="45"/>
    </location>
</feature>
<keyword evidence="4" id="KW-1185">Reference proteome</keyword>
<feature type="compositionally biased region" description="Acidic residues" evidence="1">
    <location>
        <begin position="558"/>
        <end position="567"/>
    </location>
</feature>
<comment type="caution">
    <text evidence="3">The sequence shown here is derived from an EMBL/GenBank/DDBJ whole genome shotgun (WGS) entry which is preliminary data.</text>
</comment>
<evidence type="ECO:0000256" key="1">
    <source>
        <dbReference type="SAM" id="MobiDB-lite"/>
    </source>
</evidence>
<name>S8APE3_DACHA</name>
<evidence type="ECO:0000313" key="4">
    <source>
        <dbReference type="Proteomes" id="UP000015100"/>
    </source>
</evidence>
<dbReference type="OMA" id="MRITIAR"/>
<dbReference type="AlphaFoldDB" id="S8APE3"/>
<accession>S8APE3</accession>
<dbReference type="OrthoDB" id="5415320at2759"/>
<evidence type="ECO:0000313" key="3">
    <source>
        <dbReference type="EMBL" id="EPS42976.1"/>
    </source>
</evidence>
<organism evidence="3 4">
    <name type="scientific">Dactylellina haptotyla (strain CBS 200.50)</name>
    <name type="common">Nematode-trapping fungus</name>
    <name type="synonym">Monacrosporium haptotylum</name>
    <dbReference type="NCBI Taxonomy" id="1284197"/>
    <lineage>
        <taxon>Eukaryota</taxon>
        <taxon>Fungi</taxon>
        <taxon>Dikarya</taxon>
        <taxon>Ascomycota</taxon>
        <taxon>Pezizomycotina</taxon>
        <taxon>Orbiliomycetes</taxon>
        <taxon>Orbiliales</taxon>
        <taxon>Orbiliaceae</taxon>
        <taxon>Dactylellina</taxon>
    </lineage>
</organism>
<keyword evidence="2" id="KW-0472">Membrane</keyword>
<proteinExistence type="predicted"/>
<reference evidence="4" key="2">
    <citation type="submission" date="2013-04" db="EMBL/GenBank/DDBJ databases">
        <title>Genomic mechanisms accounting for the adaptation to parasitism in nematode-trapping fungi.</title>
        <authorList>
            <person name="Ahren D.G."/>
        </authorList>
    </citation>
    <scope>NUCLEOTIDE SEQUENCE [LARGE SCALE GENOMIC DNA]</scope>
    <source>
        <strain evidence="4">CBS 200.50</strain>
    </source>
</reference>
<keyword evidence="2" id="KW-1133">Transmembrane helix</keyword>
<feature type="region of interest" description="Disordered" evidence="1">
    <location>
        <begin position="548"/>
        <end position="569"/>
    </location>
</feature>
<keyword evidence="2" id="KW-0812">Transmembrane</keyword>
<protein>
    <submittedName>
        <fullName evidence="3">Uncharacterized protein</fullName>
    </submittedName>
</protein>
<evidence type="ECO:0000256" key="2">
    <source>
        <dbReference type="SAM" id="Phobius"/>
    </source>
</evidence>
<dbReference type="EMBL" id="AQGS01000095">
    <property type="protein sequence ID" value="EPS42976.1"/>
    <property type="molecule type" value="Genomic_DNA"/>
</dbReference>
<reference evidence="3 4" key="1">
    <citation type="journal article" date="2013" name="PLoS Genet.">
        <title>Genomic mechanisms accounting for the adaptation to parasitism in nematode-trapping fungi.</title>
        <authorList>
            <person name="Meerupati T."/>
            <person name="Andersson K.M."/>
            <person name="Friman E."/>
            <person name="Kumar D."/>
            <person name="Tunlid A."/>
            <person name="Ahren D."/>
        </authorList>
    </citation>
    <scope>NUCLEOTIDE SEQUENCE [LARGE SCALE GENOMIC DNA]</scope>
    <source>
        <strain evidence="3 4">CBS 200.50</strain>
    </source>
</reference>
<dbReference type="HOGENOM" id="CLU_425102_0_0_1"/>
<gene>
    <name evidence="3" type="ORF">H072_3065</name>
</gene>